<dbReference type="PANTHER" id="PTHR11759">
    <property type="entry name" value="40S RIBOSOMAL PROTEIN S14/30S RIBOSOMAL PROTEIN S11"/>
    <property type="match status" value="1"/>
</dbReference>
<dbReference type="GO" id="GO:1990904">
    <property type="term" value="C:ribonucleoprotein complex"/>
    <property type="evidence" value="ECO:0007669"/>
    <property type="project" value="UniProtKB-KW"/>
</dbReference>
<protein>
    <submittedName>
        <fullName evidence="4">Ribosomal protein S11</fullName>
    </submittedName>
</protein>
<evidence type="ECO:0000256" key="1">
    <source>
        <dbReference type="ARBA" id="ARBA00006194"/>
    </source>
</evidence>
<dbReference type="AlphaFoldDB" id="A0A2D1BHZ6"/>
<dbReference type="Pfam" id="PF00411">
    <property type="entry name" value="Ribosomal_S11"/>
    <property type="match status" value="1"/>
</dbReference>
<organism evidence="4">
    <name type="scientific">Lympha mucosa</name>
    <dbReference type="NCBI Taxonomy" id="2045360"/>
    <lineage>
        <taxon>Eukaryota</taxon>
        <taxon>Rhodophyta</taxon>
        <taxon>Florideophyceae</taxon>
        <taxon>Nemaliophycidae</taxon>
        <taxon>Batrachospermales</taxon>
        <taxon>Batrachospermaceae</taxon>
        <taxon>Lympha</taxon>
    </lineage>
</organism>
<reference evidence="4" key="1">
    <citation type="submission" date="2017-07" db="EMBL/GenBank/DDBJ databases">
        <title>Mitochondrial of Lympha mucosa.</title>
        <authorList>
            <person name="Wolf D.I."/>
            <person name="Vis M.L."/>
            <person name="Evans J.R."/>
        </authorList>
    </citation>
    <scope>NUCLEOTIDE SEQUENCE</scope>
</reference>
<keyword evidence="2 4" id="KW-0689">Ribosomal protein</keyword>
<gene>
    <name evidence="4" type="primary">rps11</name>
</gene>
<proteinExistence type="inferred from homology"/>
<sequence>MLPQIKKVGVVFILFTSNNILYTLVDFKGDVLFSISSGIQRTKGLKKVVPSTTYFSTLKLAKYIYKENFTHLHLKTKGISKTKKLIIKALSQLNFKFFTLEDITSLPHNGCRRKKKRRI</sequence>
<evidence type="ECO:0000256" key="2">
    <source>
        <dbReference type="ARBA" id="ARBA00022980"/>
    </source>
</evidence>
<dbReference type="GO" id="GO:0005840">
    <property type="term" value="C:ribosome"/>
    <property type="evidence" value="ECO:0007669"/>
    <property type="project" value="UniProtKB-KW"/>
</dbReference>
<keyword evidence="4" id="KW-0496">Mitochondrion</keyword>
<dbReference type="InterPro" id="IPR001971">
    <property type="entry name" value="Ribosomal_uS11"/>
</dbReference>
<dbReference type="RefSeq" id="YP_009441355.1">
    <property type="nucleotide sequence ID" value="NC_036231.1"/>
</dbReference>
<dbReference type="InterPro" id="IPR036967">
    <property type="entry name" value="Ribosomal_uS11_sf"/>
</dbReference>
<dbReference type="GO" id="GO:0003735">
    <property type="term" value="F:structural constituent of ribosome"/>
    <property type="evidence" value="ECO:0007669"/>
    <property type="project" value="InterPro"/>
</dbReference>
<dbReference type="GeneID" id="34927486"/>
<comment type="similarity">
    <text evidence="1">Belongs to the universal ribosomal protein uS11 family.</text>
</comment>
<dbReference type="HAMAP" id="MF_01310">
    <property type="entry name" value="Ribosomal_uS11"/>
    <property type="match status" value="1"/>
</dbReference>
<geneLocation type="mitochondrion" evidence="4"/>
<dbReference type="Gene3D" id="3.30.420.80">
    <property type="entry name" value="Ribosomal protein S11"/>
    <property type="match status" value="1"/>
</dbReference>
<dbReference type="GO" id="GO:0006412">
    <property type="term" value="P:translation"/>
    <property type="evidence" value="ECO:0007669"/>
    <property type="project" value="InterPro"/>
</dbReference>
<keyword evidence="3" id="KW-0687">Ribonucleoprotein</keyword>
<name>A0A2D1BHZ6_9FLOR</name>
<evidence type="ECO:0000313" key="4">
    <source>
        <dbReference type="EMBL" id="ATN23364.1"/>
    </source>
</evidence>
<accession>A0A2D1BHZ6</accession>
<dbReference type="EMBL" id="MF488959">
    <property type="protein sequence ID" value="ATN23364.1"/>
    <property type="molecule type" value="Genomic_DNA"/>
</dbReference>
<dbReference type="SUPFAM" id="SSF53137">
    <property type="entry name" value="Translational machinery components"/>
    <property type="match status" value="1"/>
</dbReference>
<dbReference type="PIRSF" id="PIRSF002131">
    <property type="entry name" value="Ribosomal_S11"/>
    <property type="match status" value="1"/>
</dbReference>
<evidence type="ECO:0000256" key="3">
    <source>
        <dbReference type="ARBA" id="ARBA00023274"/>
    </source>
</evidence>